<comment type="caution">
    <text evidence="3">The sequence shown here is derived from an EMBL/GenBank/DDBJ whole genome shotgun (WGS) entry which is preliminary data.</text>
</comment>
<comment type="similarity">
    <text evidence="1">Belongs to the AHA1 family.</text>
</comment>
<dbReference type="InterPro" id="IPR023393">
    <property type="entry name" value="START-like_dom_sf"/>
</dbReference>
<dbReference type="Pfam" id="PF08327">
    <property type="entry name" value="AHSA1"/>
    <property type="match status" value="1"/>
</dbReference>
<reference evidence="3" key="1">
    <citation type="submission" date="2020-11" db="EMBL/GenBank/DDBJ databases">
        <title>Isolation and identification of active actinomycetes.</title>
        <authorList>
            <person name="Sun X."/>
        </authorList>
    </citation>
    <scope>NUCLEOTIDE SEQUENCE</scope>
    <source>
        <strain evidence="3">NEAU-A11</strain>
    </source>
</reference>
<evidence type="ECO:0000313" key="3">
    <source>
        <dbReference type="EMBL" id="MBG0562114.1"/>
    </source>
</evidence>
<evidence type="ECO:0000313" key="4">
    <source>
        <dbReference type="Proteomes" id="UP000598146"/>
    </source>
</evidence>
<evidence type="ECO:0000259" key="2">
    <source>
        <dbReference type="Pfam" id="PF08327"/>
    </source>
</evidence>
<dbReference type="AlphaFoldDB" id="A0A931C4K5"/>
<name>A0A931C4K5_9ACTN</name>
<dbReference type="RefSeq" id="WP_196413929.1">
    <property type="nucleotide sequence ID" value="NZ_JADQTO010000005.1"/>
</dbReference>
<dbReference type="SUPFAM" id="SSF55961">
    <property type="entry name" value="Bet v1-like"/>
    <property type="match status" value="1"/>
</dbReference>
<protein>
    <submittedName>
        <fullName evidence="3">SRPBCC family protein</fullName>
    </submittedName>
</protein>
<dbReference type="InterPro" id="IPR013538">
    <property type="entry name" value="ASHA1/2-like_C"/>
</dbReference>
<dbReference type="CDD" id="cd08899">
    <property type="entry name" value="SRPBCC_CalC_Aha1-like_6"/>
    <property type="match status" value="1"/>
</dbReference>
<accession>A0A931C4K5</accession>
<dbReference type="Gene3D" id="3.30.530.20">
    <property type="match status" value="1"/>
</dbReference>
<dbReference type="Proteomes" id="UP000598146">
    <property type="component" value="Unassembled WGS sequence"/>
</dbReference>
<evidence type="ECO:0000256" key="1">
    <source>
        <dbReference type="ARBA" id="ARBA00006817"/>
    </source>
</evidence>
<feature type="domain" description="Activator of Hsp90 ATPase homologue 1/2-like C-terminal" evidence="2">
    <location>
        <begin position="36"/>
        <end position="139"/>
    </location>
</feature>
<sequence>MIDTKEQISDVRRTLGTRVLDAGEARVLTISQAYDTDLDDLWDVVTDAERIARWFLPVSGELREGGKYQLEGNAGGTITSCERPRAYDATWEFAGQVSWIEVRLIEEGPSRTRFELSHIMHVDDHWTRFGPGATGVGWDSGLLGLAMHLSAPDAPRDNDAITAWTASEDGTTFMRLSSERWAEADIAAGEDPAVARARAAATFAAYTGS</sequence>
<organism evidence="3 4">
    <name type="scientific">Actinoplanes aureus</name>
    <dbReference type="NCBI Taxonomy" id="2792083"/>
    <lineage>
        <taxon>Bacteria</taxon>
        <taxon>Bacillati</taxon>
        <taxon>Actinomycetota</taxon>
        <taxon>Actinomycetes</taxon>
        <taxon>Micromonosporales</taxon>
        <taxon>Micromonosporaceae</taxon>
        <taxon>Actinoplanes</taxon>
    </lineage>
</organism>
<proteinExistence type="inferred from homology"/>
<keyword evidence="4" id="KW-1185">Reference proteome</keyword>
<dbReference type="EMBL" id="JADQTO010000005">
    <property type="protein sequence ID" value="MBG0562114.1"/>
    <property type="molecule type" value="Genomic_DNA"/>
</dbReference>
<gene>
    <name evidence="3" type="ORF">I4J89_11630</name>
</gene>